<dbReference type="CDD" id="cd09272">
    <property type="entry name" value="RNase_HI_RT_Ty1"/>
    <property type="match status" value="1"/>
</dbReference>
<evidence type="ECO:0000259" key="1">
    <source>
        <dbReference type="Pfam" id="PF07727"/>
    </source>
</evidence>
<reference evidence="2" key="1">
    <citation type="journal article" date="2019" name="Sci. Rep.">
        <title>Draft genome of Tanacetum cinerariifolium, the natural source of mosquito coil.</title>
        <authorList>
            <person name="Yamashiro T."/>
            <person name="Shiraishi A."/>
            <person name="Satake H."/>
            <person name="Nakayama K."/>
        </authorList>
    </citation>
    <scope>NUCLEOTIDE SEQUENCE</scope>
</reference>
<feature type="domain" description="Reverse transcriptase Ty1/copia-type" evidence="1">
    <location>
        <begin position="112"/>
        <end position="192"/>
    </location>
</feature>
<name>A0A699GKD0_TANCI</name>
<gene>
    <name evidence="2" type="ORF">Tci_002018</name>
</gene>
<sequence>MDTSSNYIMKKMIIMTKGKQLLPSFPKNDSPDNTLCRYKARLVANGGTHIKGVDVDDTFSSVVKPDLSETVYMHQPHGFRDYANPDYVCLLSGLFMVSNRLPGLGFSGTDTAYLLLYVDDIVLTASYKTLLQQIVGSLHQEFSMTNLGPLNYSLGISVTHDSFGMFLSQRKYVVEILENAHMVTCNSSRNPVDTKSKSGDDGDQCNIFVFICMIRESLIYRIKRILSELHTPLTSTTLVYFDNVSAVYLSSNPVQHQCMKHIEIDIHFVRDLVAAGQVRVLYVPFCYQFVNIFTKGLPSALFEEFHYDLYWAQAQALALYVYCLRLILTYKPD</sequence>
<evidence type="ECO:0000313" key="2">
    <source>
        <dbReference type="EMBL" id="GEU30040.1"/>
    </source>
</evidence>
<organism evidence="2">
    <name type="scientific">Tanacetum cinerariifolium</name>
    <name type="common">Dalmatian daisy</name>
    <name type="synonym">Chrysanthemum cinerariifolium</name>
    <dbReference type="NCBI Taxonomy" id="118510"/>
    <lineage>
        <taxon>Eukaryota</taxon>
        <taxon>Viridiplantae</taxon>
        <taxon>Streptophyta</taxon>
        <taxon>Embryophyta</taxon>
        <taxon>Tracheophyta</taxon>
        <taxon>Spermatophyta</taxon>
        <taxon>Magnoliopsida</taxon>
        <taxon>eudicotyledons</taxon>
        <taxon>Gunneridae</taxon>
        <taxon>Pentapetalae</taxon>
        <taxon>asterids</taxon>
        <taxon>campanulids</taxon>
        <taxon>Asterales</taxon>
        <taxon>Asteraceae</taxon>
        <taxon>Asteroideae</taxon>
        <taxon>Anthemideae</taxon>
        <taxon>Anthemidinae</taxon>
        <taxon>Tanacetum</taxon>
    </lineage>
</organism>
<dbReference type="EMBL" id="BKCJ010000122">
    <property type="protein sequence ID" value="GEU30040.1"/>
    <property type="molecule type" value="Genomic_DNA"/>
</dbReference>
<proteinExistence type="predicted"/>
<dbReference type="InterPro" id="IPR013103">
    <property type="entry name" value="RVT_2"/>
</dbReference>
<accession>A0A699GKD0</accession>
<comment type="caution">
    <text evidence="2">The sequence shown here is derived from an EMBL/GenBank/DDBJ whole genome shotgun (WGS) entry which is preliminary data.</text>
</comment>
<protein>
    <recommendedName>
        <fullName evidence="1">Reverse transcriptase Ty1/copia-type domain-containing protein</fullName>
    </recommendedName>
</protein>
<dbReference type="Pfam" id="PF07727">
    <property type="entry name" value="RVT_2"/>
    <property type="match status" value="1"/>
</dbReference>
<dbReference type="AlphaFoldDB" id="A0A699GKD0"/>